<feature type="binding site" evidence="6">
    <location>
        <position position="181"/>
    </location>
    <ligand>
        <name>S-adenosyl-L-methionine</name>
        <dbReference type="ChEBI" id="CHEBI:59789"/>
    </ligand>
</feature>
<sequence>MDILLVKETLTRDELSFLISLEGVERDYFLKSVGNKYIETLGKKVYFRGLVEFSNYCTKDCYYCGIRKSNNHSERYDIDDQAIIEAAIFAHENKYGSLVLQSGERSDTTFTSRITNLLKAIKEATNGELGITISLGEQSEEVYREWFEAGAHRYLLRIESSNKELYYKIHPEDEKHNFETRINCLKTLQKIGYQTGTGVMIGLPFQSYEQLADDLLFFKDMNIDMVGMGPFIEHTETPLYAHKDILWPLQRRFDVSLNMIAALRLLMPDINIAAATALQAIDPMGREKALRFGANVIMPNITPTLHRKDYTLYENKPCTDEGAEDCSNCLSIRVEMAGREIGYSEWGDSKHYVKRHGKSN</sequence>
<organism evidence="8 9">
    <name type="scientific">Carboxylicivirga sediminis</name>
    <dbReference type="NCBI Taxonomy" id="2006564"/>
    <lineage>
        <taxon>Bacteria</taxon>
        <taxon>Pseudomonadati</taxon>
        <taxon>Bacteroidota</taxon>
        <taxon>Bacteroidia</taxon>
        <taxon>Marinilabiliales</taxon>
        <taxon>Marinilabiliaceae</taxon>
        <taxon>Carboxylicivirga</taxon>
    </lineage>
</organism>
<dbReference type="EMBL" id="JAGTAR010000001">
    <property type="protein sequence ID" value="MBR8533984.1"/>
    <property type="molecule type" value="Genomic_DNA"/>
</dbReference>
<feature type="binding site" evidence="5">
    <location>
        <position position="61"/>
    </location>
    <ligand>
        <name>[4Fe-4S] cluster</name>
        <dbReference type="ChEBI" id="CHEBI:49883"/>
        <note>4Fe-4S-S-AdoMet</note>
    </ligand>
</feature>
<dbReference type="InterPro" id="IPR034422">
    <property type="entry name" value="HydE/PylB-like"/>
</dbReference>
<keyword evidence="3 5" id="KW-0408">Iron</keyword>
<evidence type="ECO:0000256" key="6">
    <source>
        <dbReference type="PIRSR" id="PIRSR004762-2"/>
    </source>
</evidence>
<dbReference type="CDD" id="cd01335">
    <property type="entry name" value="Radical_SAM"/>
    <property type="match status" value="1"/>
</dbReference>
<dbReference type="InterPro" id="IPR007197">
    <property type="entry name" value="rSAM"/>
</dbReference>
<evidence type="ECO:0000256" key="4">
    <source>
        <dbReference type="ARBA" id="ARBA00023014"/>
    </source>
</evidence>
<dbReference type="PANTHER" id="PTHR43726">
    <property type="entry name" value="3-METHYLORNITHINE SYNTHASE"/>
    <property type="match status" value="1"/>
</dbReference>
<evidence type="ECO:0000256" key="2">
    <source>
        <dbReference type="ARBA" id="ARBA00022723"/>
    </source>
</evidence>
<feature type="binding site" evidence="6">
    <location>
        <position position="134"/>
    </location>
    <ligand>
        <name>(3R)-3-methyl-D-ornithine</name>
        <dbReference type="ChEBI" id="CHEBI:64642"/>
    </ligand>
</feature>
<feature type="binding site" evidence="6">
    <location>
        <position position="159"/>
    </location>
    <ligand>
        <name>S-adenosyl-L-methionine</name>
        <dbReference type="ChEBI" id="CHEBI:59789"/>
    </ligand>
</feature>
<dbReference type="SFLD" id="SFLDG01060">
    <property type="entry name" value="BATS_domain_containing"/>
    <property type="match status" value="1"/>
</dbReference>
<dbReference type="Gene3D" id="3.20.20.70">
    <property type="entry name" value="Aldolase class I"/>
    <property type="match status" value="1"/>
</dbReference>
<keyword evidence="9" id="KW-1185">Reference proteome</keyword>
<dbReference type="InterPro" id="IPR006638">
    <property type="entry name" value="Elp3/MiaA/NifB-like_rSAM"/>
</dbReference>
<dbReference type="PANTHER" id="PTHR43726:SF1">
    <property type="entry name" value="BIOTIN SYNTHASE"/>
    <property type="match status" value="1"/>
</dbReference>
<gene>
    <name evidence="8" type="primary">hydE</name>
    <name evidence="8" type="ORF">KDU71_00295</name>
</gene>
<keyword evidence="5" id="KW-0004">4Fe-4S</keyword>
<dbReference type="SMART" id="SM00729">
    <property type="entry name" value="Elp3"/>
    <property type="match status" value="1"/>
</dbReference>
<keyword evidence="1 5" id="KW-0949">S-adenosyl-L-methionine</keyword>
<evidence type="ECO:0000313" key="9">
    <source>
        <dbReference type="Proteomes" id="UP000679220"/>
    </source>
</evidence>
<reference evidence="8" key="1">
    <citation type="journal article" date="2018" name="Int. J. Syst. Evol. Microbiol.">
        <title>Carboxylicivirga sediminis sp. nov., isolated from coastal sediment.</title>
        <authorList>
            <person name="Wang F.Q."/>
            <person name="Ren L.H."/>
            <person name="Zou R.J."/>
            <person name="Sun Y.Z."/>
            <person name="Liu X.J."/>
            <person name="Jiang F."/>
            <person name="Liu L.J."/>
        </authorList>
    </citation>
    <scope>NUCLEOTIDE SEQUENCE</scope>
    <source>
        <strain evidence="8">JR1</strain>
    </source>
</reference>
<feature type="binding site" evidence="5">
    <location>
        <position position="64"/>
    </location>
    <ligand>
        <name>[4Fe-4S] cluster</name>
        <dbReference type="ChEBI" id="CHEBI:49883"/>
        <note>4Fe-4S-S-AdoMet</note>
    </ligand>
</feature>
<evidence type="ECO:0000256" key="5">
    <source>
        <dbReference type="PIRSR" id="PIRSR004762-1"/>
    </source>
</evidence>
<dbReference type="InterPro" id="IPR024021">
    <property type="entry name" value="FeFe-hyd_HydE_rSAM"/>
</dbReference>
<evidence type="ECO:0000259" key="7">
    <source>
        <dbReference type="PROSITE" id="PS51918"/>
    </source>
</evidence>
<dbReference type="PIRSF" id="PIRSF004762">
    <property type="entry name" value="CHP00423"/>
    <property type="match status" value="1"/>
</dbReference>
<dbReference type="GO" id="GO:0016740">
    <property type="term" value="F:transferase activity"/>
    <property type="evidence" value="ECO:0007669"/>
    <property type="project" value="TreeGrafter"/>
</dbReference>
<dbReference type="SUPFAM" id="SSF102114">
    <property type="entry name" value="Radical SAM enzymes"/>
    <property type="match status" value="1"/>
</dbReference>
<dbReference type="GO" id="GO:0051539">
    <property type="term" value="F:4 iron, 4 sulfur cluster binding"/>
    <property type="evidence" value="ECO:0007669"/>
    <property type="project" value="UniProtKB-KW"/>
</dbReference>
<name>A0A941IVX7_9BACT</name>
<dbReference type="GO" id="GO:0046872">
    <property type="term" value="F:metal ion binding"/>
    <property type="evidence" value="ECO:0007669"/>
    <property type="project" value="UniProtKB-KW"/>
</dbReference>
<dbReference type="Proteomes" id="UP000679220">
    <property type="component" value="Unassembled WGS sequence"/>
</dbReference>
<evidence type="ECO:0000256" key="3">
    <source>
        <dbReference type="ARBA" id="ARBA00023004"/>
    </source>
</evidence>
<feature type="binding site" evidence="5">
    <location>
        <position position="57"/>
    </location>
    <ligand>
        <name>[4Fe-4S] cluster</name>
        <dbReference type="ChEBI" id="CHEBI:49883"/>
        <note>4Fe-4S-S-AdoMet</note>
    </ligand>
</feature>
<keyword evidence="2" id="KW-0479">Metal-binding</keyword>
<dbReference type="Pfam" id="PF04055">
    <property type="entry name" value="Radical_SAM"/>
    <property type="match status" value="1"/>
</dbReference>
<dbReference type="InterPro" id="IPR013785">
    <property type="entry name" value="Aldolase_TIM"/>
</dbReference>
<protein>
    <submittedName>
        <fullName evidence="8">[FeFe] hydrogenase H-cluster radical SAM maturase HydE</fullName>
    </submittedName>
</protein>
<keyword evidence="4 5" id="KW-0411">Iron-sulfur</keyword>
<evidence type="ECO:0000256" key="1">
    <source>
        <dbReference type="ARBA" id="ARBA00022691"/>
    </source>
</evidence>
<feature type="domain" description="Radical SAM core" evidence="7">
    <location>
        <begin position="43"/>
        <end position="269"/>
    </location>
</feature>
<comment type="cofactor">
    <cofactor evidence="5">
        <name>[4Fe-4S] cluster</name>
        <dbReference type="ChEBI" id="CHEBI:49883"/>
    </cofactor>
    <text evidence="5">Binds 1 [4Fe-4S] cluster. The cluster is coordinated with 3 cysteines and an exchangeable S-adenosyl-L-methionine.</text>
</comment>
<reference evidence="8" key="2">
    <citation type="submission" date="2021-04" db="EMBL/GenBank/DDBJ databases">
        <authorList>
            <person name="Zhang T."/>
            <person name="Zhang Y."/>
            <person name="Lu D."/>
            <person name="Zuo D."/>
            <person name="Du Z."/>
        </authorList>
    </citation>
    <scope>NUCLEOTIDE SEQUENCE</scope>
    <source>
        <strain evidence="8">JR1</strain>
    </source>
</reference>
<comment type="caution">
    <text evidence="8">The sequence shown here is derived from an EMBL/GenBank/DDBJ whole genome shotgun (WGS) entry which is preliminary data.</text>
</comment>
<accession>A0A941IVX7</accession>
<evidence type="ECO:0000313" key="8">
    <source>
        <dbReference type="EMBL" id="MBR8533984.1"/>
    </source>
</evidence>
<dbReference type="PROSITE" id="PS51918">
    <property type="entry name" value="RADICAL_SAM"/>
    <property type="match status" value="1"/>
</dbReference>
<dbReference type="InterPro" id="IPR058240">
    <property type="entry name" value="rSAM_sf"/>
</dbReference>
<dbReference type="NCBIfam" id="TIGR03956">
    <property type="entry name" value="rSAM_HydE"/>
    <property type="match status" value="1"/>
</dbReference>
<proteinExistence type="predicted"/>
<dbReference type="AlphaFoldDB" id="A0A941IVX7"/>
<dbReference type="SFLD" id="SFLDG01280">
    <property type="entry name" value="HydE/PylB-like"/>
    <property type="match status" value="1"/>
</dbReference>
<dbReference type="SFLD" id="SFLDS00029">
    <property type="entry name" value="Radical_SAM"/>
    <property type="match status" value="1"/>
</dbReference>